<feature type="region of interest" description="Disordered" evidence="1">
    <location>
        <begin position="386"/>
        <end position="421"/>
    </location>
</feature>
<evidence type="ECO:0000313" key="3">
    <source>
        <dbReference type="Proteomes" id="UP001205105"/>
    </source>
</evidence>
<evidence type="ECO:0000256" key="1">
    <source>
        <dbReference type="SAM" id="MobiDB-lite"/>
    </source>
</evidence>
<proteinExistence type="predicted"/>
<dbReference type="SUPFAM" id="SSF53448">
    <property type="entry name" value="Nucleotide-diphospho-sugar transferases"/>
    <property type="match status" value="1"/>
</dbReference>
<dbReference type="InterPro" id="IPR050587">
    <property type="entry name" value="GNT1/Glycosyltrans_8"/>
</dbReference>
<accession>A0AAD5HA26</accession>
<evidence type="ECO:0000313" key="2">
    <source>
        <dbReference type="EMBL" id="KAI7846187.1"/>
    </source>
</evidence>
<feature type="compositionally biased region" description="Low complexity" evidence="1">
    <location>
        <begin position="399"/>
        <end position="415"/>
    </location>
</feature>
<sequence length="421" mass="45722">MSAQHSRSDSGSSGDLLVVDAPGLKRRPCPSSAELVAHVAVHCGLDDEERKREGERPRRAAAVPAAVAALRRSWRRALSAALALALTLVLLTQHRQLYRHAQDAVAHAYYNLDPAMLGRSEAAHPAPRCCRDEACAFTGAPGQRAAVVTYLRDDTYLPLMQQLDCTLRRSNPGLELALMHVPGEISDAGMALARALNLTLLPVKPLEFRNTYESRYGRNWLKVRALGLTQYHSVLLVDSDVAVAGDLSPLFGLPTEFAAVWDQSRWLNRHRTVLQRINGGVFLLRPCAAAEAHMLQLLEQHPKLRFVHGTAEQDFFGWYYRYTGTTLPMHWNCQATQCLAGNLTVGGVEPRIVHFTSEKPMKGPQPGQEGHQFLCSLQELEARAAAAGGTAAAGGSGAASGRSSRSRSSISSSGGTPSQQP</sequence>
<dbReference type="InterPro" id="IPR029044">
    <property type="entry name" value="Nucleotide-diphossugar_trans"/>
</dbReference>
<dbReference type="EMBL" id="JADXDR010000007">
    <property type="protein sequence ID" value="KAI7846187.1"/>
    <property type="molecule type" value="Genomic_DNA"/>
</dbReference>
<protein>
    <recommendedName>
        <fullName evidence="4">Hexosyltransferase</fullName>
    </recommendedName>
</protein>
<dbReference type="Gene3D" id="3.90.550.10">
    <property type="entry name" value="Spore Coat Polysaccharide Biosynthesis Protein SpsA, Chain A"/>
    <property type="match status" value="1"/>
</dbReference>
<name>A0AAD5HA26_9CHLO</name>
<reference evidence="2" key="1">
    <citation type="submission" date="2020-11" db="EMBL/GenBank/DDBJ databases">
        <title>Chlorella ohadii genome sequencing and assembly.</title>
        <authorList>
            <person name="Murik O."/>
            <person name="Treves H."/>
            <person name="Kedem I."/>
            <person name="Shotland Y."/>
            <person name="Kaplan A."/>
        </authorList>
    </citation>
    <scope>NUCLEOTIDE SEQUENCE</scope>
    <source>
        <strain evidence="2">1</strain>
    </source>
</reference>
<dbReference type="AlphaFoldDB" id="A0AAD5HA26"/>
<keyword evidence="3" id="KW-1185">Reference proteome</keyword>
<dbReference type="Proteomes" id="UP001205105">
    <property type="component" value="Unassembled WGS sequence"/>
</dbReference>
<comment type="caution">
    <text evidence="2">The sequence shown here is derived from an EMBL/GenBank/DDBJ whole genome shotgun (WGS) entry which is preliminary data.</text>
</comment>
<gene>
    <name evidence="2" type="ORF">COHA_000257</name>
</gene>
<organism evidence="2 3">
    <name type="scientific">Chlorella ohadii</name>
    <dbReference type="NCBI Taxonomy" id="2649997"/>
    <lineage>
        <taxon>Eukaryota</taxon>
        <taxon>Viridiplantae</taxon>
        <taxon>Chlorophyta</taxon>
        <taxon>core chlorophytes</taxon>
        <taxon>Trebouxiophyceae</taxon>
        <taxon>Chlorellales</taxon>
        <taxon>Chlorellaceae</taxon>
        <taxon>Chlorella clade</taxon>
        <taxon>Chlorella</taxon>
    </lineage>
</organism>
<evidence type="ECO:0008006" key="4">
    <source>
        <dbReference type="Google" id="ProtNLM"/>
    </source>
</evidence>
<dbReference type="PANTHER" id="PTHR11183">
    <property type="entry name" value="GLYCOGENIN SUBFAMILY MEMBER"/>
    <property type="match status" value="1"/>
</dbReference>